<evidence type="ECO:0000256" key="1">
    <source>
        <dbReference type="ARBA" id="ARBA00004123"/>
    </source>
</evidence>
<evidence type="ECO:0000256" key="5">
    <source>
        <dbReference type="ARBA" id="ARBA00023204"/>
    </source>
</evidence>
<dbReference type="InterPro" id="IPR052093">
    <property type="entry name" value="HR_Repair_Mediator"/>
</dbReference>
<dbReference type="InterPro" id="IPR020588">
    <property type="entry name" value="RecA_ATP-bd"/>
</dbReference>
<keyword evidence="11" id="KW-1185">Reference proteome</keyword>
<evidence type="ECO:0000256" key="2">
    <source>
        <dbReference type="ARBA" id="ARBA00022741"/>
    </source>
</evidence>
<evidence type="ECO:0000256" key="7">
    <source>
        <dbReference type="ARBA" id="ARBA00040674"/>
    </source>
</evidence>
<dbReference type="Pfam" id="PF08423">
    <property type="entry name" value="Rad51"/>
    <property type="match status" value="1"/>
</dbReference>
<keyword evidence="3" id="KW-0227">DNA damage</keyword>
<evidence type="ECO:0000259" key="9">
    <source>
        <dbReference type="PROSITE" id="PS50162"/>
    </source>
</evidence>
<dbReference type="Proteomes" id="UP000355283">
    <property type="component" value="Unassembled WGS sequence"/>
</dbReference>
<keyword evidence="2" id="KW-0547">Nucleotide-binding</keyword>
<evidence type="ECO:0000256" key="6">
    <source>
        <dbReference type="ARBA" id="ARBA00023242"/>
    </source>
</evidence>
<reference evidence="10 11" key="1">
    <citation type="submission" date="2019-01" db="EMBL/GenBank/DDBJ databases">
        <title>Nuclear Genome Assembly of the Microalgal Biofuel strain Nannochloropsis salina CCMP1776.</title>
        <authorList>
            <person name="Hovde B."/>
        </authorList>
    </citation>
    <scope>NUCLEOTIDE SEQUENCE [LARGE SCALE GENOMIC DNA]</scope>
    <source>
        <strain evidence="10 11">CCMP1776</strain>
    </source>
</reference>
<keyword evidence="4" id="KW-0067">ATP-binding</keyword>
<keyword evidence="6" id="KW-0539">Nucleus</keyword>
<sequence length="196" mass="20333">MPLGKRRPLFTYDLPWPEMQGVLRRKGYRKAGELREALEPGNASSCPPLTAVDLATPDFTPTSADMDRVRDVLDRGCAAGRPSSSSSSSSTTTTTTTTSSPLSLPTSAFALYQSMRAPGISVSSKIITFCRAIDTVLGGGLARGQLSEVVGVPGAGKTQLAMQVAIDVQIPRSFRGVGGKAVYIGEGRGPGEGGGG</sequence>
<name>A0A4D9D9Q2_9STRA</name>
<dbReference type="PANTHER" id="PTHR46239:SF1">
    <property type="entry name" value="DNA REPAIR PROTEIN RAD51 HOMOLOG 3"/>
    <property type="match status" value="1"/>
</dbReference>
<dbReference type="GO" id="GO:0033063">
    <property type="term" value="C:Rad51B-Rad51C-Rad51D-XRCC2 complex"/>
    <property type="evidence" value="ECO:0007669"/>
    <property type="project" value="TreeGrafter"/>
</dbReference>
<accession>A0A4D9D9Q2</accession>
<dbReference type="InterPro" id="IPR013632">
    <property type="entry name" value="Rad51_C"/>
</dbReference>
<keyword evidence="5" id="KW-0234">DNA repair</keyword>
<dbReference type="Gene3D" id="3.40.50.300">
    <property type="entry name" value="P-loop containing nucleotide triphosphate hydrolases"/>
    <property type="match status" value="1"/>
</dbReference>
<feature type="domain" description="RecA family profile 1" evidence="9">
    <location>
        <begin position="122"/>
        <end position="196"/>
    </location>
</feature>
<evidence type="ECO:0000256" key="4">
    <source>
        <dbReference type="ARBA" id="ARBA00022840"/>
    </source>
</evidence>
<dbReference type="GO" id="GO:0140664">
    <property type="term" value="F:ATP-dependent DNA damage sensor activity"/>
    <property type="evidence" value="ECO:0007669"/>
    <property type="project" value="InterPro"/>
</dbReference>
<dbReference type="GO" id="GO:0000707">
    <property type="term" value="P:meiotic DNA recombinase assembly"/>
    <property type="evidence" value="ECO:0007669"/>
    <property type="project" value="TreeGrafter"/>
</dbReference>
<evidence type="ECO:0000313" key="10">
    <source>
        <dbReference type="EMBL" id="TFJ85358.1"/>
    </source>
</evidence>
<dbReference type="GO" id="GO:0005657">
    <property type="term" value="C:replication fork"/>
    <property type="evidence" value="ECO:0007669"/>
    <property type="project" value="TreeGrafter"/>
</dbReference>
<dbReference type="GO" id="GO:0005524">
    <property type="term" value="F:ATP binding"/>
    <property type="evidence" value="ECO:0007669"/>
    <property type="project" value="UniProtKB-KW"/>
</dbReference>
<proteinExistence type="predicted"/>
<feature type="compositionally biased region" description="Low complexity" evidence="8">
    <location>
        <begin position="82"/>
        <end position="101"/>
    </location>
</feature>
<comment type="caution">
    <text evidence="10">The sequence shown here is derived from an EMBL/GenBank/DDBJ whole genome shotgun (WGS) entry which is preliminary data.</text>
</comment>
<dbReference type="GO" id="GO:0007131">
    <property type="term" value="P:reciprocal meiotic recombination"/>
    <property type="evidence" value="ECO:0007669"/>
    <property type="project" value="TreeGrafter"/>
</dbReference>
<dbReference type="OrthoDB" id="5957327at2759"/>
<evidence type="ECO:0000313" key="11">
    <source>
        <dbReference type="Proteomes" id="UP000355283"/>
    </source>
</evidence>
<protein>
    <recommendedName>
        <fullName evidence="7">DNA repair protein RAD51 homolog 3</fullName>
    </recommendedName>
</protein>
<dbReference type="SUPFAM" id="SSF52540">
    <property type="entry name" value="P-loop containing nucleoside triphosphate hydrolases"/>
    <property type="match status" value="1"/>
</dbReference>
<evidence type="ECO:0000256" key="8">
    <source>
        <dbReference type="SAM" id="MobiDB-lite"/>
    </source>
</evidence>
<dbReference type="PANTHER" id="PTHR46239">
    <property type="entry name" value="DNA REPAIR PROTEIN RAD51 HOMOLOG 3 RAD51C"/>
    <property type="match status" value="1"/>
</dbReference>
<dbReference type="GO" id="GO:0033065">
    <property type="term" value="C:Rad51C-XRCC3 complex"/>
    <property type="evidence" value="ECO:0007669"/>
    <property type="project" value="TreeGrafter"/>
</dbReference>
<dbReference type="GO" id="GO:0000400">
    <property type="term" value="F:four-way junction DNA binding"/>
    <property type="evidence" value="ECO:0007669"/>
    <property type="project" value="TreeGrafter"/>
</dbReference>
<dbReference type="GO" id="GO:0008821">
    <property type="term" value="F:crossover junction DNA endonuclease activity"/>
    <property type="evidence" value="ECO:0007669"/>
    <property type="project" value="TreeGrafter"/>
</dbReference>
<dbReference type="PROSITE" id="PS50162">
    <property type="entry name" value="RECA_2"/>
    <property type="match status" value="1"/>
</dbReference>
<organism evidence="10 11">
    <name type="scientific">Nannochloropsis salina CCMP1776</name>
    <dbReference type="NCBI Taxonomy" id="1027361"/>
    <lineage>
        <taxon>Eukaryota</taxon>
        <taxon>Sar</taxon>
        <taxon>Stramenopiles</taxon>
        <taxon>Ochrophyta</taxon>
        <taxon>Eustigmatophyceae</taxon>
        <taxon>Eustigmatales</taxon>
        <taxon>Monodopsidaceae</taxon>
        <taxon>Microchloropsis</taxon>
        <taxon>Microchloropsis salina</taxon>
    </lineage>
</organism>
<dbReference type="InterPro" id="IPR027417">
    <property type="entry name" value="P-loop_NTPase"/>
</dbReference>
<feature type="region of interest" description="Disordered" evidence="8">
    <location>
        <begin position="76"/>
        <end position="101"/>
    </location>
</feature>
<dbReference type="EMBL" id="SDOX01000014">
    <property type="protein sequence ID" value="TFJ85358.1"/>
    <property type="molecule type" value="Genomic_DNA"/>
</dbReference>
<comment type="subcellular location">
    <subcellularLocation>
        <location evidence="1">Nucleus</location>
    </subcellularLocation>
</comment>
<gene>
    <name evidence="10" type="ORF">NSK_003317</name>
</gene>
<dbReference type="AlphaFoldDB" id="A0A4D9D9Q2"/>
<evidence type="ECO:0000256" key="3">
    <source>
        <dbReference type="ARBA" id="ARBA00022763"/>
    </source>
</evidence>